<proteinExistence type="predicted"/>
<evidence type="ECO:0008006" key="4">
    <source>
        <dbReference type="Google" id="ProtNLM"/>
    </source>
</evidence>
<organism evidence="2 3">
    <name type="scientific">Algimonas arctica</name>
    <dbReference type="NCBI Taxonomy" id="1479486"/>
    <lineage>
        <taxon>Bacteria</taxon>
        <taxon>Pseudomonadati</taxon>
        <taxon>Pseudomonadota</taxon>
        <taxon>Alphaproteobacteria</taxon>
        <taxon>Maricaulales</taxon>
        <taxon>Robiginitomaculaceae</taxon>
        <taxon>Algimonas</taxon>
    </lineage>
</organism>
<keyword evidence="1" id="KW-0812">Transmembrane</keyword>
<keyword evidence="3" id="KW-1185">Reference proteome</keyword>
<keyword evidence="1" id="KW-1133">Transmembrane helix</keyword>
<name>A0A8J3CRT5_9PROT</name>
<dbReference type="Pfam" id="PF10011">
    <property type="entry name" value="DUF2254"/>
    <property type="match status" value="1"/>
</dbReference>
<gene>
    <name evidence="2" type="ORF">GCM10009069_24050</name>
</gene>
<dbReference type="AlphaFoldDB" id="A0A8J3CRT5"/>
<sequence>MTQNGNASLPERIIIILRSFWAKPIMAVLFATGLLSLTLWLDHAGLSARIGAMPWPFSMTGETAKEAATSLAGIVTALLVLFFSITLIVLTLASSSLGVRLIDRWIANRTIQTSLSLLLALLTYSILLIGAVDPSGVDDRIPRLSVLTLMGWLVLTLVWLAYAFHHLSRRIHVDTSIVEIGHDLRDDLTSICAYTVATSQVPETPAIEIYAPKTGYVEHINLDQLIKLCRNQDVRVQLNCQEGDFLFQGDALLRIWPQGASGDIADTHQRVISKAVSVGGFRTDRQGARFRTMLLAEIAARAMSPAVNDYYTAYTCIDHLAGAFAPFLANAALDGWMVDEDGRPVLALNRRPTPALLDNPLRIIRHCVAPYPAMSLYMGWVLVRLIDQCAQTLDAEFLEAQLSQLVRAALDNTDLTEDRDALKALLDAPRDHEGILERLKASR</sequence>
<feature type="transmembrane region" description="Helical" evidence="1">
    <location>
        <begin position="67"/>
        <end position="93"/>
    </location>
</feature>
<dbReference type="Proteomes" id="UP000634004">
    <property type="component" value="Unassembled WGS sequence"/>
</dbReference>
<feature type="transmembrane region" description="Helical" evidence="1">
    <location>
        <begin position="20"/>
        <end position="41"/>
    </location>
</feature>
<dbReference type="RefSeq" id="WP_189498777.1">
    <property type="nucleotide sequence ID" value="NZ_BMZH01000011.1"/>
</dbReference>
<evidence type="ECO:0000256" key="1">
    <source>
        <dbReference type="SAM" id="Phobius"/>
    </source>
</evidence>
<feature type="transmembrane region" description="Helical" evidence="1">
    <location>
        <begin position="114"/>
        <end position="132"/>
    </location>
</feature>
<comment type="caution">
    <text evidence="2">The sequence shown here is derived from an EMBL/GenBank/DDBJ whole genome shotgun (WGS) entry which is preliminary data.</text>
</comment>
<reference evidence="2" key="1">
    <citation type="journal article" date="2014" name="Int. J. Syst. Evol. Microbiol.">
        <title>Complete genome sequence of Corynebacterium casei LMG S-19264T (=DSM 44701T), isolated from a smear-ripened cheese.</title>
        <authorList>
            <consortium name="US DOE Joint Genome Institute (JGI-PGF)"/>
            <person name="Walter F."/>
            <person name="Albersmeier A."/>
            <person name="Kalinowski J."/>
            <person name="Ruckert C."/>
        </authorList>
    </citation>
    <scope>NUCLEOTIDE SEQUENCE</scope>
    <source>
        <strain evidence="2">KCTC 32513</strain>
    </source>
</reference>
<dbReference type="EMBL" id="BMZH01000011">
    <property type="protein sequence ID" value="GHB00444.1"/>
    <property type="molecule type" value="Genomic_DNA"/>
</dbReference>
<accession>A0A8J3CRT5</accession>
<evidence type="ECO:0000313" key="2">
    <source>
        <dbReference type="EMBL" id="GHB00444.1"/>
    </source>
</evidence>
<evidence type="ECO:0000313" key="3">
    <source>
        <dbReference type="Proteomes" id="UP000634004"/>
    </source>
</evidence>
<reference evidence="2" key="2">
    <citation type="submission" date="2020-09" db="EMBL/GenBank/DDBJ databases">
        <authorList>
            <person name="Sun Q."/>
            <person name="Kim S."/>
        </authorList>
    </citation>
    <scope>NUCLEOTIDE SEQUENCE</scope>
    <source>
        <strain evidence="2">KCTC 32513</strain>
    </source>
</reference>
<protein>
    <recommendedName>
        <fullName evidence="4">DUF2254 domain-containing protein</fullName>
    </recommendedName>
</protein>
<keyword evidence="1" id="KW-0472">Membrane</keyword>
<dbReference type="InterPro" id="IPR018723">
    <property type="entry name" value="DUF2254_membrane"/>
</dbReference>
<feature type="transmembrane region" description="Helical" evidence="1">
    <location>
        <begin position="144"/>
        <end position="164"/>
    </location>
</feature>